<feature type="region of interest" description="Disordered" evidence="2">
    <location>
        <begin position="32"/>
        <end position="98"/>
    </location>
</feature>
<sequence length="791" mass="90482">MHVCKYQRGLCKKFDLLSSLLRMRTNPILRCHLSGRTNRGTMPPKPKSSAKGKGKGKLSKAEKEKLKKEEEAQQVREEEEERARKEQEDNERLERERLEREEREKILAQEHQRHAAELAQLASILEGNYTALHHVREARRAQAKWDRYMLCDGSPDPTIPAEINTYINLWKDDTKRNEIHSVLKESHLTLKLICELEFLLEDTPEEQLDENTERRYEETIIELQNILLNKLDEATVSLLKDASNHADSETGNLQFTKGNKDIVLMLWGNLVKNPRLKSYSFEEQDFSFDLPKQLALSDIAIRVIHTAHDHFSHRCRTFKLKRVRYYPPPEEEEPFEEPPPVEGDGEKDEGEDGEGKEEDGEATESVVGGEEEKKEEAQEAAPPTPAKEPEPAKTPAGEDEGLEEEEYEEEEEDYELEDEDTVDLRAYQVLGGVIHFDLLTMPPQPKHIKNWIMTQDTSNELKRMPYGSDSIKLGASLAGTMAMGLTLDPKAAAANAAATEALGAPPLGVTVKLPDNVLLCEEPQMVYWWEEGKQWRLDGFHDVKFEQEERLLSFKTIKFGPLACIQDKHINMPFQSWELFPLGTNHARFTIIAAILEVEFEIKDHLCCFRQAGDGERKPELESISNKWMEPPQLIETMKKAGVNVFPEEDSKKYVSVCDKDEQTEGAAYDQMALTASHFAYSWSKWNAETSPDKIILLGCEKLVPEPVKDSKEDWQVLLTSKKQTSKLKMGEYDEEFSEAFAEGSQFHADLYHMVNDLCSEGGHERMKNTEFGYINAVHKMLEATRVIAFS</sequence>
<feature type="region of interest" description="Disordered" evidence="2">
    <location>
        <begin position="328"/>
        <end position="420"/>
    </location>
</feature>
<evidence type="ECO:0000313" key="4">
    <source>
        <dbReference type="EnsemblMetazoa" id="XP_011667010"/>
    </source>
</evidence>
<feature type="compositionally biased region" description="Basic and acidic residues" evidence="2">
    <location>
        <begin position="59"/>
        <end position="98"/>
    </location>
</feature>
<accession>A0A7M7HH89</accession>
<keyword evidence="5" id="KW-1185">Reference proteome</keyword>
<dbReference type="GO" id="GO:0008017">
    <property type="term" value="F:microtubule binding"/>
    <property type="evidence" value="ECO:0000318"/>
    <property type="project" value="GO_Central"/>
</dbReference>
<dbReference type="PANTHER" id="PTHR20929">
    <property type="entry name" value="LUNG ADENOMA SUSCEPTIBILITY 1-RELATED"/>
    <property type="match status" value="1"/>
</dbReference>
<dbReference type="FunCoup" id="A0A7M7HH89">
    <property type="interactions" value="581"/>
</dbReference>
<dbReference type="KEGG" id="spu:582795"/>
<dbReference type="GO" id="GO:0048487">
    <property type="term" value="F:beta-tubulin binding"/>
    <property type="evidence" value="ECO:0000318"/>
    <property type="project" value="GO_Central"/>
</dbReference>
<dbReference type="Proteomes" id="UP000007110">
    <property type="component" value="Unassembled WGS sequence"/>
</dbReference>
<dbReference type="InterPro" id="IPR023247">
    <property type="entry name" value="IC97/Dnai7-like"/>
</dbReference>
<evidence type="ECO:0000259" key="3">
    <source>
        <dbReference type="Pfam" id="PF15927"/>
    </source>
</evidence>
<dbReference type="OrthoDB" id="297923at2759"/>
<reference evidence="4" key="2">
    <citation type="submission" date="2021-01" db="UniProtKB">
        <authorList>
            <consortium name="EnsemblMetazoa"/>
        </authorList>
    </citation>
    <scope>IDENTIFICATION</scope>
</reference>
<feature type="compositionally biased region" description="Acidic residues" evidence="2">
    <location>
        <begin position="397"/>
        <end position="420"/>
    </location>
</feature>
<feature type="compositionally biased region" description="Acidic residues" evidence="2">
    <location>
        <begin position="343"/>
        <end position="362"/>
    </location>
</feature>
<dbReference type="GO" id="GO:0005930">
    <property type="term" value="C:axoneme"/>
    <property type="evidence" value="ECO:0000318"/>
    <property type="project" value="GO_Central"/>
</dbReference>
<evidence type="ECO:0000256" key="2">
    <source>
        <dbReference type="SAM" id="MobiDB-lite"/>
    </source>
</evidence>
<feature type="compositionally biased region" description="Basic residues" evidence="2">
    <location>
        <begin position="48"/>
        <end position="58"/>
    </location>
</feature>
<proteinExistence type="inferred from homology"/>
<dbReference type="InterPro" id="IPR031826">
    <property type="entry name" value="IC97/Casc1_N"/>
</dbReference>
<dbReference type="EnsemblMetazoa" id="XM_011668708">
    <property type="protein sequence ID" value="XP_011667010"/>
    <property type="gene ID" value="LOC582795"/>
</dbReference>
<organism evidence="4 5">
    <name type="scientific">Strongylocentrotus purpuratus</name>
    <name type="common">Purple sea urchin</name>
    <dbReference type="NCBI Taxonomy" id="7668"/>
    <lineage>
        <taxon>Eukaryota</taxon>
        <taxon>Metazoa</taxon>
        <taxon>Echinodermata</taxon>
        <taxon>Eleutherozoa</taxon>
        <taxon>Echinozoa</taxon>
        <taxon>Echinoidea</taxon>
        <taxon>Euechinoidea</taxon>
        <taxon>Echinacea</taxon>
        <taxon>Camarodonta</taxon>
        <taxon>Echinidea</taxon>
        <taxon>Strongylocentrotidae</taxon>
        <taxon>Strongylocentrotus</taxon>
    </lineage>
</organism>
<evidence type="ECO:0000256" key="1">
    <source>
        <dbReference type="ARBA" id="ARBA00024332"/>
    </source>
</evidence>
<dbReference type="PANTHER" id="PTHR20929:SF11">
    <property type="entry name" value="DYNEIN AXONEMAL INTERMEDIATE CHAIN 7"/>
    <property type="match status" value="1"/>
</dbReference>
<dbReference type="Pfam" id="PF15927">
    <property type="entry name" value="Casc1_N"/>
    <property type="match status" value="1"/>
</dbReference>
<dbReference type="AlphaFoldDB" id="A0A7M7HH89"/>
<comment type="similarity">
    <text evidence="1">Belongs to the DNAI7 family.</text>
</comment>
<feature type="domain" description="IC97/Casc1 N-terminal" evidence="3">
    <location>
        <begin position="75"/>
        <end position="275"/>
    </location>
</feature>
<dbReference type="CTD" id="24589105"/>
<protein>
    <recommendedName>
        <fullName evidence="3">IC97/Casc1 N-terminal domain-containing protein</fullName>
    </recommendedName>
</protein>
<evidence type="ECO:0000313" key="5">
    <source>
        <dbReference type="Proteomes" id="UP000007110"/>
    </source>
</evidence>
<dbReference type="PRINTS" id="PR02043">
    <property type="entry name" value="CANCERSCCP1"/>
</dbReference>
<reference evidence="5" key="1">
    <citation type="submission" date="2015-02" db="EMBL/GenBank/DDBJ databases">
        <title>Genome sequencing for Strongylocentrotus purpuratus.</title>
        <authorList>
            <person name="Murali S."/>
            <person name="Liu Y."/>
            <person name="Vee V."/>
            <person name="English A."/>
            <person name="Wang M."/>
            <person name="Skinner E."/>
            <person name="Han Y."/>
            <person name="Muzny D.M."/>
            <person name="Worley K.C."/>
            <person name="Gibbs R.A."/>
        </authorList>
    </citation>
    <scope>NUCLEOTIDE SEQUENCE</scope>
</reference>
<dbReference type="GeneID" id="582795"/>
<dbReference type="OMA" id="FTRCEKT"/>
<dbReference type="InParanoid" id="A0A7M7HH89"/>
<name>A0A7M7HH89_STRPU</name>
<dbReference type="RefSeq" id="XP_011667010.2">
    <property type="nucleotide sequence ID" value="XM_011668708.2"/>
</dbReference>